<dbReference type="RefSeq" id="WP_059261909.1">
    <property type="nucleotide sequence ID" value="NZ_KQ948351.1"/>
</dbReference>
<keyword evidence="2" id="KW-1185">Reference proteome</keyword>
<dbReference type="Proteomes" id="UP000053398">
    <property type="component" value="Unassembled WGS sequence"/>
</dbReference>
<evidence type="ECO:0000313" key="2">
    <source>
        <dbReference type="Proteomes" id="UP000053398"/>
    </source>
</evidence>
<accession>A0A101QMC2</accession>
<dbReference type="AlphaFoldDB" id="A0A101QMC2"/>
<comment type="caution">
    <text evidence="1">The sequence shown here is derived from an EMBL/GenBank/DDBJ whole genome shotgun (WGS) entry which is preliminary data.</text>
</comment>
<evidence type="ECO:0000313" key="1">
    <source>
        <dbReference type="EMBL" id="KUN32551.1"/>
    </source>
</evidence>
<protein>
    <submittedName>
        <fullName evidence="1">Uncharacterized protein</fullName>
    </submittedName>
</protein>
<dbReference type="EMBL" id="LMWP01000002">
    <property type="protein sequence ID" value="KUN32551.1"/>
    <property type="molecule type" value="Genomic_DNA"/>
</dbReference>
<proteinExistence type="predicted"/>
<reference evidence="1 2" key="1">
    <citation type="submission" date="2015-10" db="EMBL/GenBank/DDBJ databases">
        <title>Draft genome sequence of Streptomyces corchorusii DSM 40340, type strain for the species Streptomyces corchorusii.</title>
        <authorList>
            <person name="Ruckert C."/>
            <person name="Winkler A."/>
            <person name="Kalinowski J."/>
            <person name="Kampfer P."/>
            <person name="Glaeser S."/>
        </authorList>
    </citation>
    <scope>NUCLEOTIDE SEQUENCE [LARGE SCALE GENOMIC DNA]</scope>
    <source>
        <strain evidence="1 2">DSM 40340</strain>
    </source>
</reference>
<gene>
    <name evidence="1" type="ORF">AQJ11_03215</name>
</gene>
<sequence length="235" mass="26416">MELADLVVPVREGANNELLRYALRSWAANLPHRHVWIVGFRPWWAAGARHIPTHQRGNSRYVNTTTAMRAACEHPEVSDPFIWCNDDFFVMRPQPEQLPVYHRGPVRELEAQFGTRSTPYLAEMRRTRDFLVGLGHDDPVSYDLHVPLPVEKTGMLLALDTAPGHDAHKRTVFGVLNGIGGTPMADVKVQHRGPQFDAGSPFLSTMPDSFANGAVGRFIRAAFPEPCPYETGRRR</sequence>
<organism evidence="1 2">
    <name type="scientific">Streptomyces corchorusii</name>
    <name type="common">Streptomyces chibaensis</name>
    <dbReference type="NCBI Taxonomy" id="1903"/>
    <lineage>
        <taxon>Bacteria</taxon>
        <taxon>Bacillati</taxon>
        <taxon>Actinomycetota</taxon>
        <taxon>Actinomycetes</taxon>
        <taxon>Kitasatosporales</taxon>
        <taxon>Streptomycetaceae</taxon>
        <taxon>Streptomyces</taxon>
    </lineage>
</organism>
<name>A0A101QMC2_STRCK</name>